<sequence>MDLIPGTWYSLLMTARNDAGSTDAEIPSLGLEVSDLGGSFYRHLLITVPVISSALVLLVVFCVICLITRRRTSVRRTLSSDVVEGNDPVKPESMPLFNV</sequence>
<proteinExistence type="predicted"/>
<evidence type="ECO:0000313" key="4">
    <source>
        <dbReference type="Proteomes" id="UP001054945"/>
    </source>
</evidence>
<dbReference type="EMBL" id="BPLR01016777">
    <property type="protein sequence ID" value="GIY86304.1"/>
    <property type="molecule type" value="Genomic_DNA"/>
</dbReference>
<name>A0AAV4WVK4_CAEEX</name>
<protein>
    <submittedName>
        <fullName evidence="3">Down syndrome cell adhesion molecule-like protein Dscam2</fullName>
    </submittedName>
</protein>
<feature type="region of interest" description="Disordered" evidence="1">
    <location>
        <begin position="80"/>
        <end position="99"/>
    </location>
</feature>
<keyword evidence="4" id="KW-1185">Reference proteome</keyword>
<gene>
    <name evidence="3" type="primary">X975_06318</name>
    <name evidence="3" type="ORF">CEXT_563261</name>
</gene>
<evidence type="ECO:0000313" key="3">
    <source>
        <dbReference type="EMBL" id="GIY86304.1"/>
    </source>
</evidence>
<reference evidence="3 4" key="1">
    <citation type="submission" date="2021-06" db="EMBL/GenBank/DDBJ databases">
        <title>Caerostris extrusa draft genome.</title>
        <authorList>
            <person name="Kono N."/>
            <person name="Arakawa K."/>
        </authorList>
    </citation>
    <scope>NUCLEOTIDE SEQUENCE [LARGE SCALE GENOMIC DNA]</scope>
</reference>
<organism evidence="3 4">
    <name type="scientific">Caerostris extrusa</name>
    <name type="common">Bark spider</name>
    <name type="synonym">Caerostris bankana</name>
    <dbReference type="NCBI Taxonomy" id="172846"/>
    <lineage>
        <taxon>Eukaryota</taxon>
        <taxon>Metazoa</taxon>
        <taxon>Ecdysozoa</taxon>
        <taxon>Arthropoda</taxon>
        <taxon>Chelicerata</taxon>
        <taxon>Arachnida</taxon>
        <taxon>Araneae</taxon>
        <taxon>Araneomorphae</taxon>
        <taxon>Entelegynae</taxon>
        <taxon>Araneoidea</taxon>
        <taxon>Araneidae</taxon>
        <taxon>Caerostris</taxon>
    </lineage>
</organism>
<keyword evidence="2" id="KW-0812">Transmembrane</keyword>
<evidence type="ECO:0000256" key="2">
    <source>
        <dbReference type="SAM" id="Phobius"/>
    </source>
</evidence>
<keyword evidence="2" id="KW-0472">Membrane</keyword>
<dbReference type="Proteomes" id="UP001054945">
    <property type="component" value="Unassembled WGS sequence"/>
</dbReference>
<evidence type="ECO:0000256" key="1">
    <source>
        <dbReference type="SAM" id="MobiDB-lite"/>
    </source>
</evidence>
<keyword evidence="2" id="KW-1133">Transmembrane helix</keyword>
<comment type="caution">
    <text evidence="3">The sequence shown here is derived from an EMBL/GenBank/DDBJ whole genome shotgun (WGS) entry which is preliminary data.</text>
</comment>
<dbReference type="AlphaFoldDB" id="A0AAV4WVK4"/>
<accession>A0AAV4WVK4</accession>
<feature type="transmembrane region" description="Helical" evidence="2">
    <location>
        <begin position="44"/>
        <end position="67"/>
    </location>
</feature>